<evidence type="ECO:0000313" key="3">
    <source>
        <dbReference type="Proteomes" id="UP000637788"/>
    </source>
</evidence>
<sequence>MLPGQAFVTVIRYRPRSGHRAAEDTRITSYSDRGTTTTVRYRTVGLPSLVSLLTRRAAKSWRRTLRGECRKLATGGAPGFLLRQIGRPRPVGPVGFVRPYAHVVRFRCQADPAAQAVAPASEGTGPREPVPSAEPEGSGSVPLCAQLSA</sequence>
<feature type="region of interest" description="Disordered" evidence="1">
    <location>
        <begin position="114"/>
        <end position="149"/>
    </location>
</feature>
<evidence type="ECO:0000256" key="1">
    <source>
        <dbReference type="SAM" id="MobiDB-lite"/>
    </source>
</evidence>
<dbReference type="Proteomes" id="UP000637788">
    <property type="component" value="Unassembled WGS sequence"/>
</dbReference>
<dbReference type="AlphaFoldDB" id="A0A917R3S0"/>
<reference evidence="2" key="2">
    <citation type="submission" date="2020-09" db="EMBL/GenBank/DDBJ databases">
        <authorList>
            <person name="Sun Q."/>
            <person name="Ohkuma M."/>
        </authorList>
    </citation>
    <scope>NUCLEOTIDE SEQUENCE</scope>
    <source>
        <strain evidence="2">JCM 3035</strain>
    </source>
</reference>
<comment type="caution">
    <text evidence="2">The sequence shown here is derived from an EMBL/GenBank/DDBJ whole genome shotgun (WGS) entry which is preliminary data.</text>
</comment>
<name>A0A917R3S0_9ACTN</name>
<proteinExistence type="predicted"/>
<keyword evidence="3" id="KW-1185">Reference proteome</keyword>
<evidence type="ECO:0000313" key="2">
    <source>
        <dbReference type="EMBL" id="GGK88698.1"/>
    </source>
</evidence>
<organism evidence="2 3">
    <name type="scientific">Streptomyces flaveus</name>
    <dbReference type="NCBI Taxonomy" id="66370"/>
    <lineage>
        <taxon>Bacteria</taxon>
        <taxon>Bacillati</taxon>
        <taxon>Actinomycetota</taxon>
        <taxon>Actinomycetes</taxon>
        <taxon>Kitasatosporales</taxon>
        <taxon>Streptomycetaceae</taxon>
        <taxon>Streptomyces</taxon>
        <taxon>Streptomyces aurantiacus group</taxon>
    </lineage>
</organism>
<gene>
    <name evidence="2" type="ORF">GCM10010094_57240</name>
</gene>
<accession>A0A917R3S0</accession>
<protein>
    <submittedName>
        <fullName evidence="2">Uncharacterized protein</fullName>
    </submittedName>
</protein>
<reference evidence="2" key="1">
    <citation type="journal article" date="2014" name="Int. J. Syst. Evol. Microbiol.">
        <title>Complete genome sequence of Corynebacterium casei LMG S-19264T (=DSM 44701T), isolated from a smear-ripened cheese.</title>
        <authorList>
            <consortium name="US DOE Joint Genome Institute (JGI-PGF)"/>
            <person name="Walter F."/>
            <person name="Albersmeier A."/>
            <person name="Kalinowski J."/>
            <person name="Ruckert C."/>
        </authorList>
    </citation>
    <scope>NUCLEOTIDE SEQUENCE</scope>
    <source>
        <strain evidence="2">JCM 3035</strain>
    </source>
</reference>
<dbReference type="EMBL" id="BMPQ01000016">
    <property type="protein sequence ID" value="GGK88698.1"/>
    <property type="molecule type" value="Genomic_DNA"/>
</dbReference>